<feature type="compositionally biased region" description="Low complexity" evidence="1">
    <location>
        <begin position="450"/>
        <end position="460"/>
    </location>
</feature>
<dbReference type="VEuPathDB" id="TriTrypDB:LDHU3_23.1320"/>
<keyword evidence="4" id="KW-1185">Reference proteome</keyword>
<sequence>MRLLPVHYVIRQCRHACILFDDVRRKTEPTCTSAPAAFLSTGGGAEANSGGGPALQSVPLIAGHTCVDRRIMPLWLLPSCVFMHVSLSVSCIAQAHTHTGGRERKRMRRMDRLRTPSLSLRRLSSAGIDHCRFIKATPLRLVSSIPPPSQTPNMSGCGSVPSLVSEGATRCPVRAASSQSAPPFSESITCTGGDAADSRQHEALTSSPCSSAQPTEVPPKVAGDAVMKASHASLRAFSSAAASAPEATMERGTRSGDRPSKSSCTRQAPSAELIGKSKHAPRSDLKIKKKAPWGERQLRDSWSEDAMSKRDRDNMDERIHREYRYHPDEFRRGYIRYTAFLTIPCIMFGMSVTYYYETGRPFWKADLQHLLNLLRVMDTSPRSKLYAYRLADTHDLPAHVLRHRSENFWKREYDERVFRLTRSAFERPSTDALRLMELEEDSKTSEAESEGAALADAATA</sequence>
<dbReference type="VEuPathDB" id="TriTrypDB:LdBPK_230970.1"/>
<reference evidence="3 4" key="1">
    <citation type="journal article" date="2018" name="Sci. Rep.">
        <title>A complete Leishmania donovani reference genome identifies novel genetic variations associated with virulence.</title>
        <authorList>
            <person name="Lypaczewski P."/>
            <person name="Hoshizaki J."/>
            <person name="Zhang W.-W."/>
            <person name="McCall L.-I."/>
            <person name="Torcivia-Rodriguez J."/>
            <person name="Simonyan V."/>
            <person name="Kaur A."/>
            <person name="Dewar K."/>
            <person name="Matlashewski G."/>
        </authorList>
    </citation>
    <scope>NUCLEOTIDE SEQUENCE [LARGE SCALE GENOMIC DNA]</scope>
    <source>
        <strain evidence="3 4">LdCL</strain>
    </source>
</reference>
<feature type="region of interest" description="Disordered" evidence="1">
    <location>
        <begin position="439"/>
        <end position="460"/>
    </location>
</feature>
<dbReference type="VEuPathDB" id="TriTrypDB:LdCL_230016300"/>
<accession>A0A3Q8IBI6</accession>
<dbReference type="Proteomes" id="UP000274082">
    <property type="component" value="Chromosome 23"/>
</dbReference>
<dbReference type="EMBL" id="CP029522">
    <property type="protein sequence ID" value="AYU78975.1"/>
    <property type="molecule type" value="Genomic_DNA"/>
</dbReference>
<organism evidence="3 4">
    <name type="scientific">Leishmania donovani</name>
    <dbReference type="NCBI Taxonomy" id="5661"/>
    <lineage>
        <taxon>Eukaryota</taxon>
        <taxon>Discoba</taxon>
        <taxon>Euglenozoa</taxon>
        <taxon>Kinetoplastea</taxon>
        <taxon>Metakinetoplastina</taxon>
        <taxon>Trypanosomatida</taxon>
        <taxon>Trypanosomatidae</taxon>
        <taxon>Leishmaniinae</taxon>
        <taxon>Leishmania</taxon>
    </lineage>
</organism>
<feature type="compositionally biased region" description="Polar residues" evidence="1">
    <location>
        <begin position="176"/>
        <end position="190"/>
    </location>
</feature>
<dbReference type="AlphaFoldDB" id="A0A3Q8IBI6"/>
<keyword evidence="2" id="KW-1133">Transmembrane helix</keyword>
<feature type="compositionally biased region" description="Basic and acidic residues" evidence="1">
    <location>
        <begin position="248"/>
        <end position="260"/>
    </location>
</feature>
<feature type="transmembrane region" description="Helical" evidence="2">
    <location>
        <begin position="334"/>
        <end position="356"/>
    </location>
</feature>
<protein>
    <recommendedName>
        <fullName evidence="5">Transmembrane protein</fullName>
    </recommendedName>
</protein>
<gene>
    <name evidence="3" type="ORF">LdCL_230016300</name>
</gene>
<name>A0A3Q8IBI6_LEIDO</name>
<feature type="region of interest" description="Disordered" evidence="1">
    <location>
        <begin position="239"/>
        <end position="292"/>
    </location>
</feature>
<evidence type="ECO:0000256" key="2">
    <source>
        <dbReference type="SAM" id="Phobius"/>
    </source>
</evidence>
<evidence type="ECO:0000313" key="4">
    <source>
        <dbReference type="Proteomes" id="UP000274082"/>
    </source>
</evidence>
<proteinExistence type="predicted"/>
<keyword evidence="2" id="KW-0472">Membrane</keyword>
<feature type="compositionally biased region" description="Polar residues" evidence="1">
    <location>
        <begin position="203"/>
        <end position="214"/>
    </location>
</feature>
<evidence type="ECO:0000313" key="3">
    <source>
        <dbReference type="EMBL" id="AYU78975.1"/>
    </source>
</evidence>
<evidence type="ECO:0008006" key="5">
    <source>
        <dbReference type="Google" id="ProtNLM"/>
    </source>
</evidence>
<dbReference type="OrthoDB" id="263382at2759"/>
<feature type="compositionally biased region" description="Basic and acidic residues" evidence="1">
    <location>
        <begin position="281"/>
        <end position="292"/>
    </location>
</feature>
<evidence type="ECO:0000256" key="1">
    <source>
        <dbReference type="SAM" id="MobiDB-lite"/>
    </source>
</evidence>
<feature type="region of interest" description="Disordered" evidence="1">
    <location>
        <begin position="174"/>
        <end position="219"/>
    </location>
</feature>
<keyword evidence="2" id="KW-0812">Transmembrane</keyword>